<dbReference type="AlphaFoldDB" id="A0A078A9X3"/>
<evidence type="ECO:0000313" key="2">
    <source>
        <dbReference type="Proteomes" id="UP000039865"/>
    </source>
</evidence>
<reference evidence="1 2" key="1">
    <citation type="submission" date="2014-06" db="EMBL/GenBank/DDBJ databases">
        <authorList>
            <person name="Swart Estienne"/>
        </authorList>
    </citation>
    <scope>NUCLEOTIDE SEQUENCE [LARGE SCALE GENOMIC DNA]</scope>
    <source>
        <strain evidence="1 2">130c</strain>
    </source>
</reference>
<dbReference type="InterPro" id="IPR011050">
    <property type="entry name" value="Pectin_lyase_fold/virulence"/>
</dbReference>
<dbReference type="OrthoDB" id="10251639at2759"/>
<proteinExistence type="predicted"/>
<dbReference type="InterPro" id="IPR009030">
    <property type="entry name" value="Growth_fac_rcpt_cys_sf"/>
</dbReference>
<dbReference type="SUPFAM" id="SSF51126">
    <property type="entry name" value="Pectin lyase-like"/>
    <property type="match status" value="1"/>
</dbReference>
<dbReference type="EMBL" id="CCKQ01006296">
    <property type="protein sequence ID" value="CDW77598.1"/>
    <property type="molecule type" value="Genomic_DNA"/>
</dbReference>
<organism evidence="1 2">
    <name type="scientific">Stylonychia lemnae</name>
    <name type="common">Ciliate</name>
    <dbReference type="NCBI Taxonomy" id="5949"/>
    <lineage>
        <taxon>Eukaryota</taxon>
        <taxon>Sar</taxon>
        <taxon>Alveolata</taxon>
        <taxon>Ciliophora</taxon>
        <taxon>Intramacronucleata</taxon>
        <taxon>Spirotrichea</taxon>
        <taxon>Stichotrichia</taxon>
        <taxon>Sporadotrichida</taxon>
        <taxon>Oxytrichidae</taxon>
        <taxon>Stylonychinae</taxon>
        <taxon>Stylonychia</taxon>
    </lineage>
</organism>
<dbReference type="Gene3D" id="2.10.220.10">
    <property type="entry name" value="Hormone Receptor, Insulin-like Growth Factor Receptor 1, Chain A, domain 2"/>
    <property type="match status" value="1"/>
</dbReference>
<dbReference type="Proteomes" id="UP000039865">
    <property type="component" value="Unassembled WGS sequence"/>
</dbReference>
<protein>
    <submittedName>
        <fullName evidence="1">Uncharacterized protein</fullName>
    </submittedName>
</protein>
<dbReference type="InterPro" id="IPR006212">
    <property type="entry name" value="Furin_repeat"/>
</dbReference>
<dbReference type="CDD" id="cd00064">
    <property type="entry name" value="FU"/>
    <property type="match status" value="1"/>
</dbReference>
<dbReference type="InParanoid" id="A0A078A9X3"/>
<evidence type="ECO:0000313" key="1">
    <source>
        <dbReference type="EMBL" id="CDW77598.1"/>
    </source>
</evidence>
<accession>A0A078A9X3</accession>
<keyword evidence="2" id="KW-1185">Reference proteome</keyword>
<sequence length="1014" mass="114533">MRSLVVFHVYKQIQFPVKLELNVQAAQMAFFFFKVPPYIKTSISALLIARILTAPSQMDRHVAAIAKLAIKKMAVRYVQERINRKVGQQQSNLKMAIKCQTGIECNKCLKEDITKCSECNFPVNQKSILTGDFENPCTQQNDICLDAVTEQDCQACIYGYSLFTNADGNKQCHQCETDSSNSYGSTDSFPVRCNFSVDVLTGLPKIEQFTACSDGFFDYLENKCTTNCGIGRYGEVIFNERGMIETSVCSTCDDNCFECATQFQCISCKKGYYLKTETNQVTRGQCLKKSGTANMTIYVDSVSGMKSTDQTTGLSLNDPFYSIQSAITKAYEYGASYENAIVNIMLAPGKSHAMLRYNDIVILPRAYDQNSQSTMIKIDTIDGTQVKVLYKLRDKFNFLVGGGLEIRNVVFDATDSIIDSRFTNFNISLLSSNEYACLKDPLNNCCNISKDLTSGKYVITGPDFCQLQVQPNDQCHLPIGGSLIQFDITSQTSLTSPQTLLLQNVIFENFVYDFNALIELNDFGGQITLINTSFININSCGSVIRNKRIDQVLNYLKEGFLTQKLLKSFEILKSILPRNDLFSNICDQSSTSPCFSLNISGGIIQDFGQMTAFSQTPIWEQELDQYQNYGFKSAIQLRSLISIVNHGNYKIEIANNDFIQNSGTKGVIYLDMNHRSDQNTLIIEENRFQNNFGIIQSNVLFIRARGQQDQDVYYQALDSKQELCLGYAIKNNKFIKNFGFQGISGGSIHFECTNYQMQEYANGIIQLDSIEQTEEAISNSLSLENLELENYSLALEGNTYIDNTASKQNGIVNIINVKKLTMQNETFINNTDAFLQKSTILARKILQEYMPQDTNQEINILGIDTDQNLAASLIRLERSRYVLINSINFDSNYLIEPQASINRAQAIFLTDIVGIIQIDSINLRQMRGPIQYLQSEYIASNEIQNSNLLDGSLLNVLQTSINTYQIRNCSYNNWRIENIALRQNTYSDIESFIGIPIKFILEQLQQTFDFVKQF</sequence>
<gene>
    <name evidence="1" type="primary">Contig9035.g9667</name>
    <name evidence="1" type="ORF">STYLEM_6561</name>
</gene>
<name>A0A078A9X3_STYLE</name>
<dbReference type="SUPFAM" id="SSF57184">
    <property type="entry name" value="Growth factor receptor domain"/>
    <property type="match status" value="1"/>
</dbReference>
<dbReference type="SMART" id="SM00261">
    <property type="entry name" value="FU"/>
    <property type="match status" value="1"/>
</dbReference>